<dbReference type="Proteomes" id="UP000201252">
    <property type="component" value="Segment"/>
</dbReference>
<name>M4R1W3_9CAUD</name>
<proteinExistence type="predicted"/>
<dbReference type="EMBL" id="HQ633071">
    <property type="protein sequence ID" value="AGH31752.1"/>
    <property type="molecule type" value="Genomic_DNA"/>
</dbReference>
<dbReference type="Gene3D" id="2.40.30.20">
    <property type="match status" value="1"/>
</dbReference>
<protein>
    <submittedName>
        <fullName evidence="2">Uncharacterized protein</fullName>
    </submittedName>
</protein>
<evidence type="ECO:0000313" key="2">
    <source>
        <dbReference type="EMBL" id="AGH31752.1"/>
    </source>
</evidence>
<dbReference type="KEGG" id="vg:15011157"/>
<evidence type="ECO:0000256" key="1">
    <source>
        <dbReference type="SAM" id="MobiDB-lite"/>
    </source>
</evidence>
<dbReference type="SUPFAM" id="SSF88874">
    <property type="entry name" value="Receptor-binding domain of short tail fibre protein gp12"/>
    <property type="match status" value="1"/>
</dbReference>
<gene>
    <name evidence="2" type="ORF">SWZG_00246</name>
</gene>
<keyword evidence="3" id="KW-1185">Reference proteome</keyword>
<dbReference type="InterPro" id="IPR023366">
    <property type="entry name" value="ATP_synth_asu-like_sf"/>
</dbReference>
<dbReference type="RefSeq" id="YP_007674604.1">
    <property type="nucleotide sequence ID" value="NC_020851.1"/>
</dbReference>
<dbReference type="GeneID" id="15011157"/>
<feature type="region of interest" description="Disordered" evidence="1">
    <location>
        <begin position="1812"/>
        <end position="1839"/>
    </location>
</feature>
<accession>M4R1W3</accession>
<organism evidence="2 3">
    <name type="scientific">Synechococcus phage S-SKS1</name>
    <dbReference type="NCBI Taxonomy" id="754042"/>
    <lineage>
        <taxon>Viruses</taxon>
        <taxon>Duplodnaviria</taxon>
        <taxon>Heunggongvirae</taxon>
        <taxon>Uroviricota</taxon>
        <taxon>Caudoviricetes</taxon>
        <taxon>Llyrvirus</taxon>
        <taxon>Llyrvirus SSKS1</taxon>
    </lineage>
</organism>
<evidence type="ECO:0000313" key="3">
    <source>
        <dbReference type="Proteomes" id="UP000201252"/>
    </source>
</evidence>
<reference evidence="2 3" key="1">
    <citation type="submission" date="2010-10" db="EMBL/GenBank/DDBJ databases">
        <title>The Genome Sequence of Synechococcus phage S-SKS1.</title>
        <authorList>
            <consortium name="The Broad Institute Genome Sequencing Platform"/>
            <person name="Henn M.R."/>
            <person name="Clokie M."/>
            <person name="Levin J."/>
            <person name="Malboeuf C."/>
            <person name="Casali M."/>
            <person name="Russ C."/>
            <person name="Lennon N."/>
            <person name="Chapman S.B."/>
            <person name="Erlich R."/>
            <person name="Young S.K."/>
            <person name="Yandava C."/>
            <person name="Zeng Q."/>
            <person name="Alvarado L."/>
            <person name="Anderson S."/>
            <person name="Berlin A."/>
            <person name="Chen Z."/>
            <person name="Freedman E."/>
            <person name="Gellesch M."/>
            <person name="Goldberg J."/>
            <person name="Green L."/>
            <person name="Griggs A."/>
            <person name="Gujja S."/>
            <person name="Heilman E.R."/>
            <person name="Heiman D."/>
            <person name="Hollinger A."/>
            <person name="Howarth C."/>
            <person name="Larson L."/>
            <person name="Mehta T."/>
            <person name="Pearson M."/>
            <person name="Roberts A."/>
            <person name="Ryan E."/>
            <person name="Saif S."/>
            <person name="Shea T."/>
            <person name="Shenoy N."/>
            <person name="Sisk P."/>
            <person name="Stolte C."/>
            <person name="Sykes S."/>
            <person name="White J."/>
            <person name="Haas B."/>
            <person name="Nusbaum C."/>
            <person name="Birren B."/>
        </authorList>
    </citation>
    <scope>NUCLEOTIDE SEQUENCE [LARGE SCALE GENOMIC DNA]</scope>
</reference>
<sequence length="1901" mass="203485">MPLNKLDSIIKNTEGRILYVSPSDLDSTDSISNQGNSLARPFKTIQRALIESARFSYVKGNNNDETEKTTILLMPGNHVVDNRPGYSINSSGTTSTPDGTAIRDYQLTLDSVFDLTQKDNDLYKFNSVNGGVIVPRGTSIVGLDLRKTKIRPLYVPNPTDDDVLNSAIFRITGACYLWQFSIFDGDEFGTVYTQPDNFELKSTPTFSHHKLTVFEYADGVNDVGTQGVTDLAMYYAKLSKAYSAGSGREVDPLDRFPGNKEGFTSVRPEFEIVGAFASDPIVITSIISGDGATPTRTITVTTQVPHGLDVGTPIRIKDVSDSQYNISTRVTEVSTISDNIFFYTISSDPALISPTATPNEGTVTIETDTVSGASPYIFNISMRSVWGMNGMHTDGSKATGFRSMVVAQFTGISLQKDDRAFVKYIPSSREYRNDFYSSGTTQTGSVLSSKSSSSGIVYHLDSDAIYRKGWEQTHIKMSNDAIVQIVSVFAIGYNKHFEAQSGGDASVTNSNSNFGQLSLISEGFKKEAFEKDNKAFITHIIPPRALHSIEEDIDWLTLDQDATNTSTKLYLFGFDNEDVKPPILTQGYRVGAKVNDKLFLTVGGTEYSADILMSDGSSSFKEYPVTSGPSSNIFTTGTHGIVTGEKVIIISDDGDLPENLRTNTVYYAIAPNNTTVKLAASEAEALADEPITVYGGTNLKILTRVSDKQSGDAGHPVQWDGSQWYINVTNAGTMASAINSLSGATEPTIIKRTPDNRSLDEKIYKVRVVVPSQLSNAKTPEAGFVLQESSTTGYVGTADTNRTTIDSTNYDYNRNPRFISTCSFSNPTDTVTVITELPHSLKVGDSVTIKNVTDSTNTTGLIDKGYNGTYNVDSVSATNDLEFTYTTTSTPGTFTNNVNERTTSLPRFERTDLQSNLYVYRNEIISEYSDGDSNGVYHLYTLNSNNAIQNEFTNLEYSQNVTDLYPQLDRDNPNDDPNSATTYALRSPIGEVQTDDLKKSITRESANLLLTSLGIGLDIASVTNPTSTTPTITFDRNHNFNSIVTGTLGATSGFTPGTYFNVKIYNNIGLTQWNGATAKVSVAGTTINSVEIMNGGSNYSDGTYFLDTGVIGAGTPNTFTVTSADISSHIGDVVQFTGVGIGTDTYHRIDSVTGRNSISIARTTGDPVITSDNYAFITAPSVAFTASGDVVTAPGHGLVVGNKFRVIGINTSNFGDYIVESSTLNEFEVTGGIGTASGFILKHGLSSNSGVSDRSNENLQSRAITVFDGETLTLSESGGIDATSTAFSVSSPGIAGTMTRFPLGSYIQIDNEIMRIASDSLSGTPTDEITVIRGALATSPVTHVENSTIRKIKVPSIEFHRPSIIRASGHTFEYLGYGPGNYSTGLPQVQDRTITEREEFLSQAQERSSGLVVYTGMNNKGDFYIGNQKKSSATGEETNFDIPVPTVTGEDPSRLSAVFDEVTIKERLVVEGGDSGQVLSQFGGPVTFDKDVRIKEELKVTGDTKLKNLSSTTNILPINDNVDVDGSITADQFIATTPSFTNINGNDIYHMLRSNGTQGLITSGEVTNALGFTPASIGSITGDFPLGNSIVVDDISSQFNGTLTDFALLRASAAFIPAGSSANLIVSLGGVIQKPGSDYFIVQSGGENTNTIRFTTAPLSGTSAFIIGLGGQGSLISNLDWDTKGEIIVATGNNSAAKVQVGQNGYALTADSNQTTGVSWQPSVPRGSVFYVATATTPAGYLYCDGTRIPTSGTFQGIAASLLQDLRTLLGTSYGATGTLPNLVNRFAGYSATPGNTGGSANATLVSHSHTVTGSTNQRGGIARWRPATPSPSVTHGGGDVILFDEGNVGDGEETDFNNGVQLRLDTRHTHTVSGTAGNQGSSATNKNLPPYLGMRPIIKY</sequence>